<dbReference type="OrthoDB" id="1932527at2759"/>
<dbReference type="PANTHER" id="PTHR46890">
    <property type="entry name" value="NON-LTR RETROLELEMENT REVERSE TRANSCRIPTASE-LIKE PROTEIN-RELATED"/>
    <property type="match status" value="1"/>
</dbReference>
<proteinExistence type="predicted"/>
<dbReference type="AlphaFoldDB" id="A0A9D3WMK1"/>
<name>A0A9D3WMK1_9ROSI</name>
<dbReference type="InterPro" id="IPR052343">
    <property type="entry name" value="Retrotransposon-Effector_Assoc"/>
</dbReference>
<keyword evidence="2" id="KW-1185">Reference proteome</keyword>
<organism evidence="1 2">
    <name type="scientific">Gossypium stocksii</name>
    <dbReference type="NCBI Taxonomy" id="47602"/>
    <lineage>
        <taxon>Eukaryota</taxon>
        <taxon>Viridiplantae</taxon>
        <taxon>Streptophyta</taxon>
        <taxon>Embryophyta</taxon>
        <taxon>Tracheophyta</taxon>
        <taxon>Spermatophyta</taxon>
        <taxon>Magnoliopsida</taxon>
        <taxon>eudicotyledons</taxon>
        <taxon>Gunneridae</taxon>
        <taxon>Pentapetalae</taxon>
        <taxon>rosids</taxon>
        <taxon>malvids</taxon>
        <taxon>Malvales</taxon>
        <taxon>Malvaceae</taxon>
        <taxon>Malvoideae</taxon>
        <taxon>Gossypium</taxon>
    </lineage>
</organism>
<accession>A0A9D3WMK1</accession>
<gene>
    <name evidence="1" type="ORF">J1N35_003178</name>
</gene>
<dbReference type="PANTHER" id="PTHR46890:SF48">
    <property type="entry name" value="RNA-DIRECTED DNA POLYMERASE"/>
    <property type="match status" value="1"/>
</dbReference>
<evidence type="ECO:0000313" key="1">
    <source>
        <dbReference type="EMBL" id="KAH1131800.1"/>
    </source>
</evidence>
<sequence>MSRMGFDQKWIDAIMKCISTVSYSVVVNGNIGEIFYPTRGLRQGDPLSPFLFLICGEGLSSLMRSATRDGLLKGVKFIDERPIKY</sequence>
<dbReference type="Proteomes" id="UP000828251">
    <property type="component" value="Unassembled WGS sequence"/>
</dbReference>
<reference evidence="1 2" key="1">
    <citation type="journal article" date="2021" name="Plant Biotechnol. J.">
        <title>Multi-omics assisted identification of the key and species-specific regulatory components of drought-tolerant mechanisms in Gossypium stocksii.</title>
        <authorList>
            <person name="Yu D."/>
            <person name="Ke L."/>
            <person name="Zhang D."/>
            <person name="Wu Y."/>
            <person name="Sun Y."/>
            <person name="Mei J."/>
            <person name="Sun J."/>
            <person name="Sun Y."/>
        </authorList>
    </citation>
    <scope>NUCLEOTIDE SEQUENCE [LARGE SCALE GENOMIC DNA]</scope>
    <source>
        <strain evidence="2">cv. E1</strain>
        <tissue evidence="1">Leaf</tissue>
    </source>
</reference>
<evidence type="ECO:0000313" key="2">
    <source>
        <dbReference type="Proteomes" id="UP000828251"/>
    </source>
</evidence>
<protein>
    <recommendedName>
        <fullName evidence="3">Reverse transcriptase domain-containing protein</fullName>
    </recommendedName>
</protein>
<evidence type="ECO:0008006" key="3">
    <source>
        <dbReference type="Google" id="ProtNLM"/>
    </source>
</evidence>
<comment type="caution">
    <text evidence="1">The sequence shown here is derived from an EMBL/GenBank/DDBJ whole genome shotgun (WGS) entry which is preliminary data.</text>
</comment>
<dbReference type="EMBL" id="JAIQCV010000001">
    <property type="protein sequence ID" value="KAH1131800.1"/>
    <property type="molecule type" value="Genomic_DNA"/>
</dbReference>